<organism evidence="4 5">
    <name type="scientific">Zygotorulaspora mrakii</name>
    <name type="common">Zygosaccharomyces mrakii</name>
    <dbReference type="NCBI Taxonomy" id="42260"/>
    <lineage>
        <taxon>Eukaryota</taxon>
        <taxon>Fungi</taxon>
        <taxon>Dikarya</taxon>
        <taxon>Ascomycota</taxon>
        <taxon>Saccharomycotina</taxon>
        <taxon>Saccharomycetes</taxon>
        <taxon>Saccharomycetales</taxon>
        <taxon>Saccharomycetaceae</taxon>
        <taxon>Zygotorulaspora</taxon>
    </lineage>
</organism>
<evidence type="ECO:0000256" key="2">
    <source>
        <dbReference type="ARBA" id="ARBA00022857"/>
    </source>
</evidence>
<evidence type="ECO:0000313" key="5">
    <source>
        <dbReference type="Proteomes" id="UP000509704"/>
    </source>
</evidence>
<dbReference type="OrthoDB" id="2102561at2759"/>
<dbReference type="AlphaFoldDB" id="A0A7H9B9E8"/>
<dbReference type="GO" id="GO:0019433">
    <property type="term" value="P:triglyceride catabolic process"/>
    <property type="evidence" value="ECO:0007669"/>
    <property type="project" value="TreeGrafter"/>
</dbReference>
<dbReference type="GO" id="GO:0005783">
    <property type="term" value="C:endoplasmic reticulum"/>
    <property type="evidence" value="ECO:0007669"/>
    <property type="project" value="TreeGrafter"/>
</dbReference>
<dbReference type="GeneID" id="59238422"/>
<dbReference type="PANTHER" id="PTHR44169:SF6">
    <property type="entry name" value="NADPH-DEPENDENT 1-ACYLDIHYDROXYACETONE PHOSPHATE REDUCTASE"/>
    <property type="match status" value="1"/>
</dbReference>
<dbReference type="PANTHER" id="PTHR44169">
    <property type="entry name" value="NADPH-DEPENDENT 1-ACYLDIHYDROXYACETONE PHOSPHATE REDUCTASE"/>
    <property type="match status" value="1"/>
</dbReference>
<dbReference type="Proteomes" id="UP000509704">
    <property type="component" value="Chromosome 7"/>
</dbReference>
<dbReference type="GO" id="GO:0004806">
    <property type="term" value="F:triacylglycerol lipase activity"/>
    <property type="evidence" value="ECO:0007669"/>
    <property type="project" value="TreeGrafter"/>
</dbReference>
<dbReference type="Gene3D" id="3.40.50.720">
    <property type="entry name" value="NAD(P)-binding Rossmann-like Domain"/>
    <property type="match status" value="1"/>
</dbReference>
<keyword evidence="3" id="KW-0560">Oxidoreductase</keyword>
<comment type="similarity">
    <text evidence="1">Belongs to the short-chain dehydrogenases/reductases (SDR) family.</text>
</comment>
<evidence type="ECO:0008006" key="6">
    <source>
        <dbReference type="Google" id="ProtNLM"/>
    </source>
</evidence>
<evidence type="ECO:0000313" key="4">
    <source>
        <dbReference type="EMBL" id="QLG74639.1"/>
    </source>
</evidence>
<dbReference type="KEGG" id="zmk:HG535_0G05220"/>
<dbReference type="PRINTS" id="PR00081">
    <property type="entry name" value="GDHRDH"/>
</dbReference>
<evidence type="ECO:0000256" key="1">
    <source>
        <dbReference type="ARBA" id="ARBA00006484"/>
    </source>
</evidence>
<dbReference type="SUPFAM" id="SSF51735">
    <property type="entry name" value="NAD(P)-binding Rossmann-fold domains"/>
    <property type="match status" value="1"/>
</dbReference>
<sequence length="405" mass="46478">MFKPVSRPRKSCKRKGEKDGSIAQQLFCPFTFCVVSPHDNRFFFICYPLLVLISRDSRLRLEAPSVMKKNTGLDIDTCRCIYGDINIQKYELKVFAVLKYSLLVEQFICKFMSQKTSPKIALVTGSNGGIGKALVEEFHRREYKVYATDLLFATETKSELELKDVICLLMDVTSEEDVRRVSKQVALENNGRLDFLYCNAGRVEVALAADLIDEQIKSLYELNLFANMRLVRHFVRPLINSKGTIAFSGSVTKDVPFLGNSLYSSSKAALDEYAFVLHSELRNYGVKVIDVIGGYIKTPIFESRGPKIPPGSIYDFPKFKNLFDNRRERMQSSIERAMEPKVFARRTLDKIEKADISIFRIHEGYKSGTIHLLCKWLPSNKLVDYFLKSLQLDFNYRDHLKDDKV</sequence>
<reference evidence="4 5" key="1">
    <citation type="submission" date="2020-07" db="EMBL/GenBank/DDBJ databases">
        <title>The yeast mating-type switching endonuclease HO is a domesticated member of an unorthodox homing genetic element family.</title>
        <authorList>
            <person name="Coughlan A.Y."/>
            <person name="Lombardi L."/>
            <person name="Braun-Galleani S."/>
            <person name="Martos A.R."/>
            <person name="Galeote V."/>
            <person name="Bigey F."/>
            <person name="Dequin S."/>
            <person name="Byrne K.P."/>
            <person name="Wolfe K.H."/>
        </authorList>
    </citation>
    <scope>NUCLEOTIDE SEQUENCE [LARGE SCALE GENOMIC DNA]</scope>
    <source>
        <strain evidence="4 5">NRRL Y-6702</strain>
    </source>
</reference>
<keyword evidence="5" id="KW-1185">Reference proteome</keyword>
<dbReference type="InterPro" id="IPR020904">
    <property type="entry name" value="Sc_DH/Rdtase_CS"/>
</dbReference>
<protein>
    <recommendedName>
        <fullName evidence="6">Ketoreductase (KR) domain-containing protein</fullName>
    </recommendedName>
</protein>
<gene>
    <name evidence="4" type="ORF">HG535_0G05220</name>
</gene>
<dbReference type="GO" id="GO:0005811">
    <property type="term" value="C:lipid droplet"/>
    <property type="evidence" value="ECO:0007669"/>
    <property type="project" value="TreeGrafter"/>
</dbReference>
<dbReference type="Pfam" id="PF00106">
    <property type="entry name" value="adh_short"/>
    <property type="match status" value="1"/>
</dbReference>
<dbReference type="GO" id="GO:0000140">
    <property type="term" value="F:acylglycerone-phosphate reductase (NADP+) activity"/>
    <property type="evidence" value="ECO:0007669"/>
    <property type="project" value="TreeGrafter"/>
</dbReference>
<dbReference type="InterPro" id="IPR002347">
    <property type="entry name" value="SDR_fam"/>
</dbReference>
<dbReference type="RefSeq" id="XP_037146364.1">
    <property type="nucleotide sequence ID" value="XM_037290469.1"/>
</dbReference>
<dbReference type="InterPro" id="IPR036291">
    <property type="entry name" value="NAD(P)-bd_dom_sf"/>
</dbReference>
<evidence type="ECO:0000256" key="3">
    <source>
        <dbReference type="ARBA" id="ARBA00023002"/>
    </source>
</evidence>
<name>A0A7H9B9E8_ZYGMR</name>
<proteinExistence type="inferred from homology"/>
<accession>A0A7H9B9E8</accession>
<dbReference type="EMBL" id="CP058610">
    <property type="protein sequence ID" value="QLG74639.1"/>
    <property type="molecule type" value="Genomic_DNA"/>
</dbReference>
<keyword evidence="2" id="KW-0521">NADP</keyword>
<dbReference type="GO" id="GO:0006654">
    <property type="term" value="P:phosphatidic acid biosynthetic process"/>
    <property type="evidence" value="ECO:0007669"/>
    <property type="project" value="TreeGrafter"/>
</dbReference>
<dbReference type="PROSITE" id="PS00061">
    <property type="entry name" value="ADH_SHORT"/>
    <property type="match status" value="1"/>
</dbReference>